<reference evidence="1 2" key="1">
    <citation type="submission" date="2015-11" db="EMBL/GenBank/DDBJ databases">
        <title>Evidence for parallel genomic evolution in an endosymbiosis of termite gut flagellates.</title>
        <authorList>
            <person name="Zheng H."/>
        </authorList>
    </citation>
    <scope>NUCLEOTIDE SEQUENCE [LARGE SCALE GENOMIC DNA]</scope>
    <source>
        <strain evidence="1 2">CET450</strain>
    </source>
</reference>
<name>A0A1E5IK04_ENDTX</name>
<evidence type="ECO:0000313" key="1">
    <source>
        <dbReference type="EMBL" id="OEG70837.1"/>
    </source>
</evidence>
<keyword evidence="2" id="KW-1185">Reference proteome</keyword>
<dbReference type="EMBL" id="LNVX01000291">
    <property type="protein sequence ID" value="OEG70837.1"/>
    <property type="molecule type" value="Genomic_DNA"/>
</dbReference>
<dbReference type="InterPro" id="IPR027417">
    <property type="entry name" value="P-loop_NTPase"/>
</dbReference>
<comment type="caution">
    <text evidence="1">The sequence shown here is derived from an EMBL/GenBank/DDBJ whole genome shotgun (WGS) entry which is preliminary data.</text>
</comment>
<evidence type="ECO:0000313" key="2">
    <source>
        <dbReference type="Proteomes" id="UP000095237"/>
    </source>
</evidence>
<dbReference type="Proteomes" id="UP000095237">
    <property type="component" value="Unassembled WGS sequence"/>
</dbReference>
<dbReference type="Pfam" id="PF13189">
    <property type="entry name" value="Cytidylate_kin2"/>
    <property type="match status" value="1"/>
</dbReference>
<proteinExistence type="predicted"/>
<sequence>MLFAYADIKGRIKRISLHKNIVDNKALEEIEHTDRERSKCYNYYTGKVWGAADSHYLCINSAALGVDQTVKLIRFFIGKKLK</sequence>
<gene>
    <name evidence="1" type="ORF">ATZ36_17885</name>
</gene>
<evidence type="ECO:0008006" key="3">
    <source>
        <dbReference type="Google" id="ProtNLM"/>
    </source>
</evidence>
<dbReference type="Gene3D" id="3.40.50.300">
    <property type="entry name" value="P-loop containing nucleotide triphosphate hydrolases"/>
    <property type="match status" value="1"/>
</dbReference>
<accession>A0A1E5IK04</accession>
<organism evidence="1 2">
    <name type="scientific">Endomicrobium trichonymphae</name>
    <dbReference type="NCBI Taxonomy" id="1408204"/>
    <lineage>
        <taxon>Bacteria</taxon>
        <taxon>Pseudomonadati</taxon>
        <taxon>Elusimicrobiota</taxon>
        <taxon>Endomicrobiia</taxon>
        <taxon>Endomicrobiales</taxon>
        <taxon>Endomicrobiaceae</taxon>
        <taxon>Candidatus Endomicrobiellum</taxon>
    </lineage>
</organism>
<dbReference type="AlphaFoldDB" id="A0A1E5IK04"/>
<protein>
    <recommendedName>
        <fullName evidence="3">Cytidylate kinase</fullName>
    </recommendedName>
</protein>